<gene>
    <name evidence="1" type="ORF">LXN57_14705</name>
</gene>
<keyword evidence="2" id="KW-1185">Reference proteome</keyword>
<dbReference type="RefSeq" id="WP_251798693.1">
    <property type="nucleotide sequence ID" value="NZ_JAMQOL010000017.1"/>
</dbReference>
<protein>
    <submittedName>
        <fullName evidence="1">Uncharacterized protein</fullName>
    </submittedName>
</protein>
<evidence type="ECO:0000313" key="2">
    <source>
        <dbReference type="Proteomes" id="UP001523216"/>
    </source>
</evidence>
<proteinExistence type="predicted"/>
<name>A0ABT0XYF0_9ACTN</name>
<sequence length="73" mass="7427">MSCSSVAAPTDSLADLGRRHQNLLRRQLVLITRLEREEADPADPAGLAGLACVLAAAGSAPARASPGGDAALY</sequence>
<organism evidence="1 2">
    <name type="scientific">Paractinoplanes hotanensis</name>
    <dbReference type="NCBI Taxonomy" id="2906497"/>
    <lineage>
        <taxon>Bacteria</taxon>
        <taxon>Bacillati</taxon>
        <taxon>Actinomycetota</taxon>
        <taxon>Actinomycetes</taxon>
        <taxon>Micromonosporales</taxon>
        <taxon>Micromonosporaceae</taxon>
        <taxon>Paractinoplanes</taxon>
    </lineage>
</organism>
<reference evidence="1 2" key="1">
    <citation type="submission" date="2022-06" db="EMBL/GenBank/DDBJ databases">
        <title>Actinoplanes abujensis sp. nov., isolated from Nigerian arid soil.</title>
        <authorList>
            <person name="Ding P."/>
        </authorList>
    </citation>
    <scope>NUCLEOTIDE SEQUENCE [LARGE SCALE GENOMIC DNA]</scope>
    <source>
        <strain evidence="2">TRM88002</strain>
    </source>
</reference>
<dbReference type="EMBL" id="JAMQOL010000017">
    <property type="protein sequence ID" value="MCM4078819.1"/>
    <property type="molecule type" value="Genomic_DNA"/>
</dbReference>
<comment type="caution">
    <text evidence="1">The sequence shown here is derived from an EMBL/GenBank/DDBJ whole genome shotgun (WGS) entry which is preliminary data.</text>
</comment>
<dbReference type="Proteomes" id="UP001523216">
    <property type="component" value="Unassembled WGS sequence"/>
</dbReference>
<accession>A0ABT0XYF0</accession>
<evidence type="ECO:0000313" key="1">
    <source>
        <dbReference type="EMBL" id="MCM4078819.1"/>
    </source>
</evidence>